<protein>
    <submittedName>
        <fullName evidence="1">Uncharacterized protein</fullName>
    </submittedName>
</protein>
<comment type="caution">
    <text evidence="1">The sequence shown here is derived from an EMBL/GenBank/DDBJ whole genome shotgun (WGS) entry which is preliminary data.</text>
</comment>
<dbReference type="EMBL" id="JAPTMU010000023">
    <property type="protein sequence ID" value="KAJ4924271.1"/>
    <property type="molecule type" value="Genomic_DNA"/>
</dbReference>
<keyword evidence="2" id="KW-1185">Reference proteome</keyword>
<proteinExistence type="predicted"/>
<sequence>MQRGGQYTWVDSERLSVNNERTTAWREREADTSFECVTNVSCSRGPPTHHHKRARRGGGLSPPFFSLPLCLLGFISPPAELIHPHTHTH</sequence>
<evidence type="ECO:0000313" key="2">
    <source>
        <dbReference type="Proteomes" id="UP001219934"/>
    </source>
</evidence>
<accession>A0AAD6AGI0</accession>
<evidence type="ECO:0000313" key="1">
    <source>
        <dbReference type="EMBL" id="KAJ4924271.1"/>
    </source>
</evidence>
<organism evidence="1 2">
    <name type="scientific">Pogonophryne albipinna</name>
    <dbReference type="NCBI Taxonomy" id="1090488"/>
    <lineage>
        <taxon>Eukaryota</taxon>
        <taxon>Metazoa</taxon>
        <taxon>Chordata</taxon>
        <taxon>Craniata</taxon>
        <taxon>Vertebrata</taxon>
        <taxon>Euteleostomi</taxon>
        <taxon>Actinopterygii</taxon>
        <taxon>Neopterygii</taxon>
        <taxon>Teleostei</taxon>
        <taxon>Neoteleostei</taxon>
        <taxon>Acanthomorphata</taxon>
        <taxon>Eupercaria</taxon>
        <taxon>Perciformes</taxon>
        <taxon>Notothenioidei</taxon>
        <taxon>Pogonophryne</taxon>
    </lineage>
</organism>
<gene>
    <name evidence="1" type="ORF">JOQ06_000511</name>
</gene>
<reference evidence="1" key="1">
    <citation type="submission" date="2022-11" db="EMBL/GenBank/DDBJ databases">
        <title>Chromosome-level genome of Pogonophryne albipinna.</title>
        <authorList>
            <person name="Jo E."/>
        </authorList>
    </citation>
    <scope>NUCLEOTIDE SEQUENCE</scope>
    <source>
        <strain evidence="1">SGF0006</strain>
        <tissue evidence="1">Muscle</tissue>
    </source>
</reference>
<name>A0AAD6AGI0_9TELE</name>
<dbReference type="Proteomes" id="UP001219934">
    <property type="component" value="Unassembled WGS sequence"/>
</dbReference>
<dbReference type="AlphaFoldDB" id="A0AAD6AGI0"/>
<feature type="non-terminal residue" evidence="1">
    <location>
        <position position="89"/>
    </location>
</feature>